<accession>C7LZJ1</accession>
<comment type="catalytic activity">
    <reaction evidence="12">
        <text>a hydroperoxide + [thioredoxin]-dithiol = an alcohol + [thioredoxin]-disulfide + H2O</text>
        <dbReference type="Rhea" id="RHEA:62620"/>
        <dbReference type="Rhea" id="RHEA-COMP:10698"/>
        <dbReference type="Rhea" id="RHEA-COMP:10700"/>
        <dbReference type="ChEBI" id="CHEBI:15377"/>
        <dbReference type="ChEBI" id="CHEBI:29950"/>
        <dbReference type="ChEBI" id="CHEBI:30879"/>
        <dbReference type="ChEBI" id="CHEBI:35924"/>
        <dbReference type="ChEBI" id="CHEBI:50058"/>
        <dbReference type="EC" id="1.11.1.24"/>
    </reaction>
</comment>
<evidence type="ECO:0000256" key="9">
    <source>
        <dbReference type="ARBA" id="ARBA00032824"/>
    </source>
</evidence>
<evidence type="ECO:0000256" key="12">
    <source>
        <dbReference type="ARBA" id="ARBA00049091"/>
    </source>
</evidence>
<dbReference type="GO" id="GO:0005737">
    <property type="term" value="C:cytoplasm"/>
    <property type="evidence" value="ECO:0007669"/>
    <property type="project" value="TreeGrafter"/>
</dbReference>
<dbReference type="GO" id="GO:0008379">
    <property type="term" value="F:thioredoxin peroxidase activity"/>
    <property type="evidence" value="ECO:0007669"/>
    <property type="project" value="TreeGrafter"/>
</dbReference>
<gene>
    <name evidence="15" type="ordered locus">Afer_1218</name>
</gene>
<evidence type="ECO:0000313" key="16">
    <source>
        <dbReference type="Proteomes" id="UP000000771"/>
    </source>
</evidence>
<dbReference type="GO" id="GO:0045454">
    <property type="term" value="P:cell redox homeostasis"/>
    <property type="evidence" value="ECO:0007669"/>
    <property type="project" value="TreeGrafter"/>
</dbReference>
<dbReference type="PANTHER" id="PTHR42801">
    <property type="entry name" value="THIOREDOXIN-DEPENDENT PEROXIDE REDUCTASE"/>
    <property type="match status" value="1"/>
</dbReference>
<evidence type="ECO:0000256" key="1">
    <source>
        <dbReference type="ARBA" id="ARBA00003330"/>
    </source>
</evidence>
<evidence type="ECO:0000256" key="10">
    <source>
        <dbReference type="ARBA" id="ARBA00038489"/>
    </source>
</evidence>
<keyword evidence="5" id="KW-0049">Antioxidant</keyword>
<dbReference type="EMBL" id="CP001631">
    <property type="protein sequence ID" value="ACU54149.1"/>
    <property type="molecule type" value="Genomic_DNA"/>
</dbReference>
<evidence type="ECO:0000256" key="5">
    <source>
        <dbReference type="ARBA" id="ARBA00022862"/>
    </source>
</evidence>
<feature type="domain" description="Thioredoxin" evidence="14">
    <location>
        <begin position="4"/>
        <end position="152"/>
    </location>
</feature>
<dbReference type="AlphaFoldDB" id="C7LZJ1"/>
<dbReference type="InterPro" id="IPR013766">
    <property type="entry name" value="Thioredoxin_domain"/>
</dbReference>
<proteinExistence type="inferred from homology"/>
<keyword evidence="8" id="KW-0676">Redox-active center</keyword>
<comment type="subunit">
    <text evidence="2">Monomer.</text>
</comment>
<dbReference type="Pfam" id="PF00578">
    <property type="entry name" value="AhpC-TSA"/>
    <property type="match status" value="1"/>
</dbReference>
<evidence type="ECO:0000256" key="3">
    <source>
        <dbReference type="ARBA" id="ARBA00013017"/>
    </source>
</evidence>
<dbReference type="RefSeq" id="WP_015798635.1">
    <property type="nucleotide sequence ID" value="NC_013124.1"/>
</dbReference>
<organism evidence="15 16">
    <name type="scientific">Acidimicrobium ferrooxidans (strain DSM 10331 / JCM 15462 / NBRC 103882 / ICP)</name>
    <dbReference type="NCBI Taxonomy" id="525909"/>
    <lineage>
        <taxon>Bacteria</taxon>
        <taxon>Bacillati</taxon>
        <taxon>Actinomycetota</taxon>
        <taxon>Acidimicrobiia</taxon>
        <taxon>Acidimicrobiales</taxon>
        <taxon>Acidimicrobiaceae</taxon>
        <taxon>Acidimicrobium</taxon>
    </lineage>
</organism>
<dbReference type="InterPro" id="IPR000866">
    <property type="entry name" value="AhpC/TSA"/>
</dbReference>
<dbReference type="PANTHER" id="PTHR42801:SF22">
    <property type="entry name" value="PEROXIREDOXIN SLL0755-RELATED"/>
    <property type="match status" value="1"/>
</dbReference>
<dbReference type="eggNOG" id="COG1225">
    <property type="taxonomic scope" value="Bacteria"/>
</dbReference>
<comment type="function">
    <text evidence="1">Thiol-specific peroxidase that catalyzes the reduction of hydrogen peroxide and organic hydroperoxides to water and alcohols, respectively. Plays a role in cell protection against oxidative stress by detoxifying peroxides and as sensor of hydrogen peroxide-mediated signaling events.</text>
</comment>
<evidence type="ECO:0000313" key="15">
    <source>
        <dbReference type="EMBL" id="ACU54149.1"/>
    </source>
</evidence>
<keyword evidence="4" id="KW-0575">Peroxidase</keyword>
<dbReference type="STRING" id="525909.Afer_1218"/>
<keyword evidence="16" id="KW-1185">Reference proteome</keyword>
<evidence type="ECO:0000259" key="14">
    <source>
        <dbReference type="PROSITE" id="PS51352"/>
    </source>
</evidence>
<dbReference type="EC" id="1.11.1.24" evidence="3"/>
<dbReference type="InterPro" id="IPR024706">
    <property type="entry name" value="Peroxiredoxin_AhpC-typ"/>
</dbReference>
<dbReference type="InterPro" id="IPR050924">
    <property type="entry name" value="Peroxiredoxin_BCP/PrxQ"/>
</dbReference>
<dbReference type="PROSITE" id="PS51352">
    <property type="entry name" value="THIOREDOXIN_2"/>
    <property type="match status" value="1"/>
</dbReference>
<dbReference type="HOGENOM" id="CLU_042529_14_2_11"/>
<evidence type="ECO:0000256" key="6">
    <source>
        <dbReference type="ARBA" id="ARBA00023002"/>
    </source>
</evidence>
<dbReference type="KEGG" id="afo:Afer_1218"/>
<sequence>MSQVRLGDEAPPFVLPGTGGQRYDLRAQRGTPVVLAFYPEDFSPVCSAQLRAYSASIDDFRALGAVMWGISPQGLDSHESFVQRRGIAFPLLADTDREVARSYGVLGPLGFYRRSVFVLDRDQRVIYLHIARAGLTFRPSDELLEAVREAVGA</sequence>
<dbReference type="Proteomes" id="UP000000771">
    <property type="component" value="Chromosome"/>
</dbReference>
<keyword evidence="6" id="KW-0560">Oxidoreductase</keyword>
<dbReference type="OrthoDB" id="9812811at2"/>
<dbReference type="SUPFAM" id="SSF52833">
    <property type="entry name" value="Thioredoxin-like"/>
    <property type="match status" value="1"/>
</dbReference>
<evidence type="ECO:0000256" key="4">
    <source>
        <dbReference type="ARBA" id="ARBA00022559"/>
    </source>
</evidence>
<evidence type="ECO:0000256" key="11">
    <source>
        <dbReference type="ARBA" id="ARBA00041373"/>
    </source>
</evidence>
<feature type="active site" description="Cysteine sulfenic acid (-SOH) intermediate; for peroxidase activity" evidence="13">
    <location>
        <position position="46"/>
    </location>
</feature>
<name>C7LZJ1_ACIFD</name>
<comment type="similarity">
    <text evidence="10">Belongs to the peroxiredoxin family. BCP/PrxQ subfamily.</text>
</comment>
<dbReference type="InterPro" id="IPR036249">
    <property type="entry name" value="Thioredoxin-like_sf"/>
</dbReference>
<protein>
    <recommendedName>
        <fullName evidence="3">thioredoxin-dependent peroxiredoxin</fullName>
        <ecNumber evidence="3">1.11.1.24</ecNumber>
    </recommendedName>
    <alternativeName>
        <fullName evidence="11">Bacterioferritin comigratory protein</fullName>
    </alternativeName>
    <alternativeName>
        <fullName evidence="9">Thioredoxin peroxidase</fullName>
    </alternativeName>
</protein>
<dbReference type="PIRSF" id="PIRSF000239">
    <property type="entry name" value="AHPC"/>
    <property type="match status" value="1"/>
</dbReference>
<dbReference type="GO" id="GO:0034599">
    <property type="term" value="P:cellular response to oxidative stress"/>
    <property type="evidence" value="ECO:0007669"/>
    <property type="project" value="TreeGrafter"/>
</dbReference>
<dbReference type="Gene3D" id="3.40.30.10">
    <property type="entry name" value="Glutaredoxin"/>
    <property type="match status" value="1"/>
</dbReference>
<evidence type="ECO:0000256" key="2">
    <source>
        <dbReference type="ARBA" id="ARBA00011245"/>
    </source>
</evidence>
<evidence type="ECO:0000256" key="8">
    <source>
        <dbReference type="ARBA" id="ARBA00023284"/>
    </source>
</evidence>
<evidence type="ECO:0000256" key="13">
    <source>
        <dbReference type="PIRSR" id="PIRSR000239-1"/>
    </source>
</evidence>
<evidence type="ECO:0000256" key="7">
    <source>
        <dbReference type="ARBA" id="ARBA00023157"/>
    </source>
</evidence>
<keyword evidence="7" id="KW-1015">Disulfide bond</keyword>
<dbReference type="CDD" id="cd03017">
    <property type="entry name" value="PRX_BCP"/>
    <property type="match status" value="1"/>
</dbReference>
<reference evidence="15 16" key="1">
    <citation type="journal article" date="2009" name="Stand. Genomic Sci.">
        <title>Complete genome sequence of Acidimicrobium ferrooxidans type strain (ICP).</title>
        <authorList>
            <person name="Clum A."/>
            <person name="Nolan M."/>
            <person name="Lang E."/>
            <person name="Glavina Del Rio T."/>
            <person name="Tice H."/>
            <person name="Copeland A."/>
            <person name="Cheng J.F."/>
            <person name="Lucas S."/>
            <person name="Chen F."/>
            <person name="Bruce D."/>
            <person name="Goodwin L."/>
            <person name="Pitluck S."/>
            <person name="Ivanova N."/>
            <person name="Mavrommatis K."/>
            <person name="Mikhailova N."/>
            <person name="Pati A."/>
            <person name="Chen A."/>
            <person name="Palaniappan K."/>
            <person name="Goker M."/>
            <person name="Spring S."/>
            <person name="Land M."/>
            <person name="Hauser L."/>
            <person name="Chang Y.J."/>
            <person name="Jeffries C.C."/>
            <person name="Chain P."/>
            <person name="Bristow J."/>
            <person name="Eisen J.A."/>
            <person name="Markowitz V."/>
            <person name="Hugenholtz P."/>
            <person name="Kyrpides N.C."/>
            <person name="Klenk H.P."/>
            <person name="Lapidus A."/>
        </authorList>
    </citation>
    <scope>NUCLEOTIDE SEQUENCE [LARGE SCALE GENOMIC DNA]</scope>
    <source>
        <strain evidence="16">DSM 10331 / JCM 15462 / NBRC 103882 / ICP</strain>
    </source>
</reference>